<dbReference type="AlphaFoldDB" id="A0AAE0E0Z7"/>
<evidence type="ECO:0000256" key="1">
    <source>
        <dbReference type="ARBA" id="ARBA00004370"/>
    </source>
</evidence>
<evidence type="ECO:0000256" key="4">
    <source>
        <dbReference type="ARBA" id="ARBA00022692"/>
    </source>
</evidence>
<keyword evidence="3" id="KW-0813">Transport</keyword>
<dbReference type="PANTHER" id="PTHR48021">
    <property type="match status" value="1"/>
</dbReference>
<comment type="similarity">
    <text evidence="2">Belongs to the major facilitator superfamily. Sugar transporter (TC 2.A.1.1) family.</text>
</comment>
<keyword evidence="4" id="KW-0812">Transmembrane</keyword>
<sequence length="131" mass="14365">MGNAERVEAWAREGNRHGVRRNCPGFPCPASPVKTEYSKLKLCEGTGTDSSDLCEMVNWAFLKFNIVAVHMGYSIAYSAGMAGLPWVIMSEIFPINVKGSAGSIATKVNWSSSWAVLYAINFMMEWSTAGF</sequence>
<dbReference type="PANTHER" id="PTHR48021:SF93">
    <property type="entry name" value="SUGAR TRANSPORTER ERD6-LIKE 1-RELATED"/>
    <property type="match status" value="1"/>
</dbReference>
<accession>A0AAE0E0Z7</accession>
<evidence type="ECO:0000313" key="7">
    <source>
        <dbReference type="EMBL" id="KAK3200365.1"/>
    </source>
</evidence>
<gene>
    <name evidence="7" type="ORF">Dsin_023780</name>
</gene>
<evidence type="ECO:0000256" key="2">
    <source>
        <dbReference type="ARBA" id="ARBA00010992"/>
    </source>
</evidence>
<evidence type="ECO:0000256" key="5">
    <source>
        <dbReference type="ARBA" id="ARBA00022989"/>
    </source>
</evidence>
<dbReference type="InterPro" id="IPR005828">
    <property type="entry name" value="MFS_sugar_transport-like"/>
</dbReference>
<keyword evidence="3" id="KW-0762">Sugar transport</keyword>
<keyword evidence="6" id="KW-0472">Membrane</keyword>
<comment type="subcellular location">
    <subcellularLocation>
        <location evidence="1">Membrane</location>
    </subcellularLocation>
</comment>
<evidence type="ECO:0000256" key="6">
    <source>
        <dbReference type="ARBA" id="ARBA00023136"/>
    </source>
</evidence>
<dbReference type="Pfam" id="PF00083">
    <property type="entry name" value="Sugar_tr"/>
    <property type="match status" value="1"/>
</dbReference>
<keyword evidence="5" id="KW-1133">Transmembrane helix</keyword>
<dbReference type="GO" id="GO:0022857">
    <property type="term" value="F:transmembrane transporter activity"/>
    <property type="evidence" value="ECO:0007669"/>
    <property type="project" value="InterPro"/>
</dbReference>
<evidence type="ECO:0008006" key="9">
    <source>
        <dbReference type="Google" id="ProtNLM"/>
    </source>
</evidence>
<dbReference type="Proteomes" id="UP001281410">
    <property type="component" value="Unassembled WGS sequence"/>
</dbReference>
<comment type="caution">
    <text evidence="7">The sequence shown here is derived from an EMBL/GenBank/DDBJ whole genome shotgun (WGS) entry which is preliminary data.</text>
</comment>
<protein>
    <recommendedName>
        <fullName evidence="9">Major facilitator superfamily (MFS) profile domain-containing protein</fullName>
    </recommendedName>
</protein>
<evidence type="ECO:0000313" key="8">
    <source>
        <dbReference type="Proteomes" id="UP001281410"/>
    </source>
</evidence>
<dbReference type="EMBL" id="JANJYJ010000007">
    <property type="protein sequence ID" value="KAK3200365.1"/>
    <property type="molecule type" value="Genomic_DNA"/>
</dbReference>
<name>A0AAE0E0Z7_9ROSI</name>
<dbReference type="Gene3D" id="1.20.1250.20">
    <property type="entry name" value="MFS general substrate transporter like domains"/>
    <property type="match status" value="1"/>
</dbReference>
<organism evidence="7 8">
    <name type="scientific">Dipteronia sinensis</name>
    <dbReference type="NCBI Taxonomy" id="43782"/>
    <lineage>
        <taxon>Eukaryota</taxon>
        <taxon>Viridiplantae</taxon>
        <taxon>Streptophyta</taxon>
        <taxon>Embryophyta</taxon>
        <taxon>Tracheophyta</taxon>
        <taxon>Spermatophyta</taxon>
        <taxon>Magnoliopsida</taxon>
        <taxon>eudicotyledons</taxon>
        <taxon>Gunneridae</taxon>
        <taxon>Pentapetalae</taxon>
        <taxon>rosids</taxon>
        <taxon>malvids</taxon>
        <taxon>Sapindales</taxon>
        <taxon>Sapindaceae</taxon>
        <taxon>Hippocastanoideae</taxon>
        <taxon>Acereae</taxon>
        <taxon>Dipteronia</taxon>
    </lineage>
</organism>
<proteinExistence type="inferred from homology"/>
<keyword evidence="8" id="KW-1185">Reference proteome</keyword>
<dbReference type="GO" id="GO:0016020">
    <property type="term" value="C:membrane"/>
    <property type="evidence" value="ECO:0007669"/>
    <property type="project" value="UniProtKB-SubCell"/>
</dbReference>
<evidence type="ECO:0000256" key="3">
    <source>
        <dbReference type="ARBA" id="ARBA00022597"/>
    </source>
</evidence>
<dbReference type="InterPro" id="IPR036259">
    <property type="entry name" value="MFS_trans_sf"/>
</dbReference>
<reference evidence="7" key="1">
    <citation type="journal article" date="2023" name="Plant J.">
        <title>Genome sequences and population genomics provide insights into the demographic history, inbreeding, and mutation load of two 'living fossil' tree species of Dipteronia.</title>
        <authorList>
            <person name="Feng Y."/>
            <person name="Comes H.P."/>
            <person name="Chen J."/>
            <person name="Zhu S."/>
            <person name="Lu R."/>
            <person name="Zhang X."/>
            <person name="Li P."/>
            <person name="Qiu J."/>
            <person name="Olsen K.M."/>
            <person name="Qiu Y."/>
        </authorList>
    </citation>
    <scope>NUCLEOTIDE SEQUENCE</scope>
    <source>
        <strain evidence="7">NBL</strain>
    </source>
</reference>
<dbReference type="InterPro" id="IPR050549">
    <property type="entry name" value="MFS_Trehalose_Transporter"/>
</dbReference>